<dbReference type="GO" id="GO:0016740">
    <property type="term" value="F:transferase activity"/>
    <property type="evidence" value="ECO:0007669"/>
    <property type="project" value="UniProtKB-KW"/>
</dbReference>
<keyword evidence="2" id="KW-1185">Reference proteome</keyword>
<keyword evidence="1" id="KW-0808">Transferase</keyword>
<dbReference type="STRING" id="180163.SAMN02745174_00971"/>
<dbReference type="OrthoDB" id="88385at2"/>
<accession>A0A1T4LU50</accession>
<reference evidence="1 2" key="1">
    <citation type="submission" date="2017-02" db="EMBL/GenBank/DDBJ databases">
        <authorList>
            <person name="Peterson S.W."/>
        </authorList>
    </citation>
    <scope>NUCLEOTIDE SEQUENCE [LARGE SCALE GENOMIC DNA]</scope>
    <source>
        <strain evidence="1 2">ATCC 700028</strain>
    </source>
</reference>
<gene>
    <name evidence="1" type="ORF">SAMN02745174_00971</name>
</gene>
<proteinExistence type="predicted"/>
<dbReference type="InterPro" id="IPR012477">
    <property type="entry name" value="Glyco_transf_52"/>
</dbReference>
<dbReference type="EMBL" id="FUWX01000007">
    <property type="protein sequence ID" value="SJZ58269.1"/>
    <property type="molecule type" value="Genomic_DNA"/>
</dbReference>
<dbReference type="Pfam" id="PF07922">
    <property type="entry name" value="Glyco_transf_52"/>
    <property type="match status" value="1"/>
</dbReference>
<protein>
    <submittedName>
        <fullName evidence="1">Glycosyltransferase family 52</fullName>
    </submittedName>
</protein>
<dbReference type="RefSeq" id="WP_078693487.1">
    <property type="nucleotide sequence ID" value="NZ_FUWX01000007.1"/>
</dbReference>
<sequence>MKRIVIENSNYGLLLSFLILEDFKNAKYILGDYYSENSSLVLNMRKLGIEVEISNYHSMKESGFFKYYFRRVRDVFFEFGKRENIEVYGNDNLEISIPYRKYGMKLIEDGTINYSFFHGMKKRKTLKNKMKDILRIVPSEKKSFGLDERVEKIYLTGLMEIPREIEKKVEIINMKNLWEGKSEEERENILEIFDFNRDVLEKLKGRDIILFTQPVSEDCDFDELEKVTIYEEILKNYPKERVVIKTHPREKTKYRDFFPDYLVLDKPFPFELLNLLGVKFKKSVTLFSTAALGLGEDVEVDFYGTRVHPEIEKKFGSCDIDELKK</sequence>
<name>A0A1T4LU50_9FUSO</name>
<evidence type="ECO:0000313" key="1">
    <source>
        <dbReference type="EMBL" id="SJZ58269.1"/>
    </source>
</evidence>
<dbReference type="Gene3D" id="3.40.50.11110">
    <property type="entry name" value="Sialyltransferase, C-terminal GT-B Rossman nucleotide-binding domain"/>
    <property type="match status" value="1"/>
</dbReference>
<dbReference type="AlphaFoldDB" id="A0A1T4LU50"/>
<organism evidence="1 2">
    <name type="scientific">Cetobacterium ceti</name>
    <dbReference type="NCBI Taxonomy" id="180163"/>
    <lineage>
        <taxon>Bacteria</taxon>
        <taxon>Fusobacteriati</taxon>
        <taxon>Fusobacteriota</taxon>
        <taxon>Fusobacteriia</taxon>
        <taxon>Fusobacteriales</taxon>
        <taxon>Fusobacteriaceae</taxon>
        <taxon>Cetobacterium</taxon>
    </lineage>
</organism>
<evidence type="ECO:0000313" key="2">
    <source>
        <dbReference type="Proteomes" id="UP000191153"/>
    </source>
</evidence>
<dbReference type="Proteomes" id="UP000191153">
    <property type="component" value="Unassembled WGS sequence"/>
</dbReference>